<proteinExistence type="predicted"/>
<accession>A0ABW9QS77</accession>
<organism evidence="2 3">
    <name type="scientific">Acidiferrimicrobium australe</name>
    <dbReference type="NCBI Taxonomy" id="2664430"/>
    <lineage>
        <taxon>Bacteria</taxon>
        <taxon>Bacillati</taxon>
        <taxon>Actinomycetota</taxon>
        <taxon>Acidimicrobiia</taxon>
        <taxon>Acidimicrobiales</taxon>
        <taxon>Acidimicrobiaceae</taxon>
        <taxon>Acidiferrimicrobium</taxon>
    </lineage>
</organism>
<evidence type="ECO:0000313" key="2">
    <source>
        <dbReference type="EMBL" id="MST32331.1"/>
    </source>
</evidence>
<evidence type="ECO:0000313" key="3">
    <source>
        <dbReference type="Proteomes" id="UP000437736"/>
    </source>
</evidence>
<dbReference type="Proteomes" id="UP000437736">
    <property type="component" value="Unassembled WGS sequence"/>
</dbReference>
<dbReference type="InterPro" id="IPR043839">
    <property type="entry name" value="PafC_HTH"/>
</dbReference>
<evidence type="ECO:0000259" key="1">
    <source>
        <dbReference type="Pfam" id="PF19187"/>
    </source>
</evidence>
<name>A0ABW9QS77_9ACTN</name>
<feature type="non-terminal residue" evidence="2">
    <location>
        <position position="122"/>
    </location>
</feature>
<keyword evidence="3" id="KW-1185">Reference proteome</keyword>
<reference evidence="2 3" key="1">
    <citation type="submission" date="2019-11" db="EMBL/GenBank/DDBJ databases">
        <title>Acidiferrimicrobium australis gen. nov., sp. nov., an acidophilic and obligately heterotrophic, member of the Actinobacteria that catalyses dissimilatory oxido- reduction of iron isolated from metal-rich acidic water in Chile.</title>
        <authorList>
            <person name="Gonzalez D."/>
            <person name="Huber K."/>
            <person name="Hedrich S."/>
            <person name="Rojas-Villalobos C."/>
            <person name="Quatrini R."/>
            <person name="Dinamarca M.A."/>
            <person name="Schwarz A."/>
            <person name="Canales C."/>
            <person name="Nancucheo I."/>
        </authorList>
    </citation>
    <scope>NUCLEOTIDE SEQUENCE [LARGE SCALE GENOMIC DNA]</scope>
    <source>
        <strain evidence="2 3">USS-CCA1</strain>
    </source>
</reference>
<sequence>MSRAPAPERLNRLLTIVPWVASNDGPTVQEVCARFNVEEAELLADLDLLFLCGVYPFTPDTLIEVDVADGRVWIRFADYFRRPLRLTPGEGLALVAAGEALLAVPGADPDGALAGALAKLGA</sequence>
<comment type="caution">
    <text evidence="2">The sequence shown here is derived from an EMBL/GenBank/DDBJ whole genome shotgun (WGS) entry which is preliminary data.</text>
</comment>
<dbReference type="EMBL" id="WJHE01000272">
    <property type="protein sequence ID" value="MST32331.1"/>
    <property type="molecule type" value="Genomic_DNA"/>
</dbReference>
<dbReference type="Pfam" id="PF19187">
    <property type="entry name" value="HTH_PafC"/>
    <property type="match status" value="1"/>
</dbReference>
<feature type="domain" description="PafC HTH" evidence="1">
    <location>
        <begin position="8"/>
        <end position="121"/>
    </location>
</feature>
<gene>
    <name evidence="2" type="ORF">GHK86_06285</name>
</gene>
<protein>
    <submittedName>
        <fullName evidence="2">WYL domain-containing protein</fullName>
    </submittedName>
</protein>